<dbReference type="GO" id="GO:0005886">
    <property type="term" value="C:plasma membrane"/>
    <property type="evidence" value="ECO:0007669"/>
    <property type="project" value="UniProtKB-SubCell"/>
</dbReference>
<dbReference type="EMBL" id="BJVJ01000023">
    <property type="protein sequence ID" value="GEL23757.1"/>
    <property type="molecule type" value="Genomic_DNA"/>
</dbReference>
<sequence length="444" mass="47142">MPTENTGDIAQELSVDDPEERDPAPPTPPTETGSARSSSLRGLSRTTWKVTLLSLGGWALVNADSSLFNLNYPLIALDLGITDKQIGLIYALIYAVGAASTFLAGPIMDRVGRKPVFQACLFAAVLGSVLTAGAPGVLILVVARGLTQAGASTEWMAGQVMVAEEAPAAVRGRLIGIAQVGYPLGFFLGSLLSWAIVPLLGWRWLFVFGILPVVVMIWARRAVNESHRFQASRAAEPGAHRGHLRQIFAADLRRSSILVSIWHVVYAFGFAGIASYLPTVYAAYGISLDHTYLSSAIATAVAGVGYLLSSAVGERIGRREASMLWLTLGAVAGLYMAFAGTTLVSLTIGYSLIYFFLAGHITASVGYAAEVFPTRVRGTGANLVAGMEWIGFFCAALFGPYLFDAIGVPTTLLIWLTICPLVAVGCAAGMRRIRPGTVLEDIAR</sequence>
<evidence type="ECO:0000256" key="1">
    <source>
        <dbReference type="ARBA" id="ARBA00004651"/>
    </source>
</evidence>
<evidence type="ECO:0000256" key="4">
    <source>
        <dbReference type="ARBA" id="ARBA00023136"/>
    </source>
</evidence>
<feature type="domain" description="Major facilitator superfamily (MFS) profile" evidence="7">
    <location>
        <begin position="50"/>
        <end position="434"/>
    </location>
</feature>
<evidence type="ECO:0000313" key="9">
    <source>
        <dbReference type="Proteomes" id="UP000321685"/>
    </source>
</evidence>
<feature type="transmembrane region" description="Helical" evidence="6">
    <location>
        <begin position="292"/>
        <end position="312"/>
    </location>
</feature>
<reference evidence="8 9" key="1">
    <citation type="submission" date="2019-07" db="EMBL/GenBank/DDBJ databases">
        <title>Whole genome shotgun sequence of Pseudonocardia sulfidoxydans NBRC 16205.</title>
        <authorList>
            <person name="Hosoyama A."/>
            <person name="Uohara A."/>
            <person name="Ohji S."/>
            <person name="Ichikawa N."/>
        </authorList>
    </citation>
    <scope>NUCLEOTIDE SEQUENCE [LARGE SCALE GENOMIC DNA]</scope>
    <source>
        <strain evidence="8 9">NBRC 16205</strain>
    </source>
</reference>
<feature type="transmembrane region" description="Helical" evidence="6">
    <location>
        <begin position="88"/>
        <end position="107"/>
    </location>
</feature>
<organism evidence="8 9">
    <name type="scientific">Pseudonocardia sulfidoxydans NBRC 16205</name>
    <dbReference type="NCBI Taxonomy" id="1223511"/>
    <lineage>
        <taxon>Bacteria</taxon>
        <taxon>Bacillati</taxon>
        <taxon>Actinomycetota</taxon>
        <taxon>Actinomycetes</taxon>
        <taxon>Pseudonocardiales</taxon>
        <taxon>Pseudonocardiaceae</taxon>
        <taxon>Pseudonocardia</taxon>
    </lineage>
</organism>
<evidence type="ECO:0000256" key="6">
    <source>
        <dbReference type="SAM" id="Phobius"/>
    </source>
</evidence>
<dbReference type="GO" id="GO:0046943">
    <property type="term" value="F:carboxylic acid transmembrane transporter activity"/>
    <property type="evidence" value="ECO:0007669"/>
    <property type="project" value="TreeGrafter"/>
</dbReference>
<protein>
    <submittedName>
        <fullName evidence="8">MFS transporter</fullName>
    </submittedName>
</protein>
<keyword evidence="2 6" id="KW-0812">Transmembrane</keyword>
<dbReference type="Gene3D" id="1.20.1250.20">
    <property type="entry name" value="MFS general substrate transporter like domains"/>
    <property type="match status" value="2"/>
</dbReference>
<evidence type="ECO:0000259" key="7">
    <source>
        <dbReference type="PROSITE" id="PS50850"/>
    </source>
</evidence>
<feature type="transmembrane region" description="Helical" evidence="6">
    <location>
        <begin position="261"/>
        <end position="286"/>
    </location>
</feature>
<dbReference type="Pfam" id="PF07690">
    <property type="entry name" value="MFS_1"/>
    <property type="match status" value="1"/>
</dbReference>
<dbReference type="PROSITE" id="PS00216">
    <property type="entry name" value="SUGAR_TRANSPORT_1"/>
    <property type="match status" value="1"/>
</dbReference>
<evidence type="ECO:0000256" key="3">
    <source>
        <dbReference type="ARBA" id="ARBA00022989"/>
    </source>
</evidence>
<evidence type="ECO:0000256" key="5">
    <source>
        <dbReference type="SAM" id="MobiDB-lite"/>
    </source>
</evidence>
<dbReference type="RefSeq" id="WP_186816928.1">
    <property type="nucleotide sequence ID" value="NZ_BJVJ01000023.1"/>
</dbReference>
<dbReference type="CDD" id="cd17316">
    <property type="entry name" value="MFS_SV2_like"/>
    <property type="match status" value="1"/>
</dbReference>
<feature type="region of interest" description="Disordered" evidence="5">
    <location>
        <begin position="1"/>
        <end position="40"/>
    </location>
</feature>
<keyword evidence="4 6" id="KW-0472">Membrane</keyword>
<feature type="transmembrane region" description="Helical" evidence="6">
    <location>
        <begin position="324"/>
        <end position="346"/>
    </location>
</feature>
<dbReference type="InterPro" id="IPR011701">
    <property type="entry name" value="MFS"/>
</dbReference>
<dbReference type="SUPFAM" id="SSF103473">
    <property type="entry name" value="MFS general substrate transporter"/>
    <property type="match status" value="1"/>
</dbReference>
<dbReference type="InterPro" id="IPR005829">
    <property type="entry name" value="Sugar_transporter_CS"/>
</dbReference>
<feature type="transmembrane region" description="Helical" evidence="6">
    <location>
        <begin position="191"/>
        <end position="219"/>
    </location>
</feature>
<comment type="caution">
    <text evidence="8">The sequence shown here is derived from an EMBL/GenBank/DDBJ whole genome shotgun (WGS) entry which is preliminary data.</text>
</comment>
<feature type="transmembrane region" description="Helical" evidence="6">
    <location>
        <begin position="381"/>
        <end position="403"/>
    </location>
</feature>
<dbReference type="PANTHER" id="PTHR23508:SF10">
    <property type="entry name" value="CARBOXYLIC ACID TRANSPORTER PROTEIN HOMOLOG"/>
    <property type="match status" value="1"/>
</dbReference>
<dbReference type="InterPro" id="IPR036259">
    <property type="entry name" value="MFS_trans_sf"/>
</dbReference>
<gene>
    <name evidence="8" type="ORF">PSU4_27110</name>
</gene>
<dbReference type="InterPro" id="IPR020846">
    <property type="entry name" value="MFS_dom"/>
</dbReference>
<dbReference type="AlphaFoldDB" id="A0A511DGV6"/>
<feature type="transmembrane region" description="Helical" evidence="6">
    <location>
        <begin position="409"/>
        <end position="430"/>
    </location>
</feature>
<dbReference type="PANTHER" id="PTHR23508">
    <property type="entry name" value="CARBOXYLIC ACID TRANSPORTER PROTEIN HOMOLOG"/>
    <property type="match status" value="1"/>
</dbReference>
<evidence type="ECO:0000313" key="8">
    <source>
        <dbReference type="EMBL" id="GEL23757.1"/>
    </source>
</evidence>
<comment type="subcellular location">
    <subcellularLocation>
        <location evidence="1">Cell membrane</location>
        <topology evidence="1">Multi-pass membrane protein</topology>
    </subcellularLocation>
</comment>
<feature type="transmembrane region" description="Helical" evidence="6">
    <location>
        <begin position="352"/>
        <end position="369"/>
    </location>
</feature>
<feature type="compositionally biased region" description="Low complexity" evidence="5">
    <location>
        <begin position="30"/>
        <end position="40"/>
    </location>
</feature>
<dbReference type="PROSITE" id="PS50850">
    <property type="entry name" value="MFS"/>
    <property type="match status" value="1"/>
</dbReference>
<dbReference type="Proteomes" id="UP000321685">
    <property type="component" value="Unassembled WGS sequence"/>
</dbReference>
<feature type="transmembrane region" description="Helical" evidence="6">
    <location>
        <begin position="119"/>
        <end position="143"/>
    </location>
</feature>
<proteinExistence type="predicted"/>
<keyword evidence="3 6" id="KW-1133">Transmembrane helix</keyword>
<accession>A0A511DGV6</accession>
<evidence type="ECO:0000256" key="2">
    <source>
        <dbReference type="ARBA" id="ARBA00022692"/>
    </source>
</evidence>
<name>A0A511DGV6_9PSEU</name>
<keyword evidence="9" id="KW-1185">Reference proteome</keyword>